<accession>A0A5C5XEG8</accession>
<evidence type="ECO:0000313" key="2">
    <source>
        <dbReference type="Proteomes" id="UP000316095"/>
    </source>
</evidence>
<dbReference type="Proteomes" id="UP000316095">
    <property type="component" value="Unassembled WGS sequence"/>
</dbReference>
<keyword evidence="2" id="KW-1185">Reference proteome</keyword>
<dbReference type="AlphaFoldDB" id="A0A5C5XEG8"/>
<dbReference type="EMBL" id="SJPG01000001">
    <property type="protein sequence ID" value="TWT61506.1"/>
    <property type="molecule type" value="Genomic_DNA"/>
</dbReference>
<organism evidence="1 2">
    <name type="scientific">Rubinisphaera italica</name>
    <dbReference type="NCBI Taxonomy" id="2527969"/>
    <lineage>
        <taxon>Bacteria</taxon>
        <taxon>Pseudomonadati</taxon>
        <taxon>Planctomycetota</taxon>
        <taxon>Planctomycetia</taxon>
        <taxon>Planctomycetales</taxon>
        <taxon>Planctomycetaceae</taxon>
        <taxon>Rubinisphaera</taxon>
    </lineage>
</organism>
<name>A0A5C5XEG8_9PLAN</name>
<evidence type="ECO:0000313" key="1">
    <source>
        <dbReference type="EMBL" id="TWT61506.1"/>
    </source>
</evidence>
<proteinExistence type="predicted"/>
<gene>
    <name evidence="1" type="ORF">Pan54_22420</name>
</gene>
<sequence>MHCQLSVLAFCISWLFKNEVCQDRQLRVTFGYPYILPAAPRIILIQEKNRGYYCPQLQMRTIQTEHYTFLELHFVCHCPILVQSTCTFSLLKVENRQQVCHLHQRQ</sequence>
<protein>
    <submittedName>
        <fullName evidence="1">Uncharacterized protein</fullName>
    </submittedName>
</protein>
<reference evidence="1 2" key="1">
    <citation type="submission" date="2019-02" db="EMBL/GenBank/DDBJ databases">
        <title>Deep-cultivation of Planctomycetes and their phenomic and genomic characterization uncovers novel biology.</title>
        <authorList>
            <person name="Wiegand S."/>
            <person name="Jogler M."/>
            <person name="Boedeker C."/>
            <person name="Pinto D."/>
            <person name="Vollmers J."/>
            <person name="Rivas-Marin E."/>
            <person name="Kohn T."/>
            <person name="Peeters S.H."/>
            <person name="Heuer A."/>
            <person name="Rast P."/>
            <person name="Oberbeckmann S."/>
            <person name="Bunk B."/>
            <person name="Jeske O."/>
            <person name="Meyerdierks A."/>
            <person name="Storesund J.E."/>
            <person name="Kallscheuer N."/>
            <person name="Luecker S."/>
            <person name="Lage O.M."/>
            <person name="Pohl T."/>
            <person name="Merkel B.J."/>
            <person name="Hornburger P."/>
            <person name="Mueller R.-W."/>
            <person name="Bruemmer F."/>
            <person name="Labrenz M."/>
            <person name="Spormann A.M."/>
            <person name="Op Den Camp H."/>
            <person name="Overmann J."/>
            <person name="Amann R."/>
            <person name="Jetten M.S.M."/>
            <person name="Mascher T."/>
            <person name="Medema M.H."/>
            <person name="Devos D.P."/>
            <person name="Kaster A.-K."/>
            <person name="Ovreas L."/>
            <person name="Rohde M."/>
            <person name="Galperin M.Y."/>
            <person name="Jogler C."/>
        </authorList>
    </citation>
    <scope>NUCLEOTIDE SEQUENCE [LARGE SCALE GENOMIC DNA]</scope>
    <source>
        <strain evidence="1 2">Pan54</strain>
    </source>
</reference>
<comment type="caution">
    <text evidence="1">The sequence shown here is derived from an EMBL/GenBank/DDBJ whole genome shotgun (WGS) entry which is preliminary data.</text>
</comment>